<comment type="cofactor">
    <cofactor evidence="1">
        <name>pyridoxal 5'-phosphate</name>
        <dbReference type="ChEBI" id="CHEBI:597326"/>
    </cofactor>
</comment>
<evidence type="ECO:0000313" key="6">
    <source>
        <dbReference type="EMBL" id="MFC6879169.1"/>
    </source>
</evidence>
<dbReference type="SUPFAM" id="SSF53383">
    <property type="entry name" value="PLP-dependent transferases"/>
    <property type="match status" value="2"/>
</dbReference>
<evidence type="ECO:0000256" key="3">
    <source>
        <dbReference type="ARBA" id="ARBA00022679"/>
    </source>
</evidence>
<evidence type="ECO:0000256" key="4">
    <source>
        <dbReference type="ARBA" id="ARBA00022898"/>
    </source>
</evidence>
<dbReference type="Proteomes" id="UP001596380">
    <property type="component" value="Unassembled WGS sequence"/>
</dbReference>
<dbReference type="EMBL" id="JBHSXS010000002">
    <property type="protein sequence ID" value="MFC6879169.1"/>
    <property type="molecule type" value="Genomic_DNA"/>
</dbReference>
<dbReference type="InterPro" id="IPR050103">
    <property type="entry name" value="Class-III_PLP-dep_AT"/>
</dbReference>
<keyword evidence="7" id="KW-1185">Reference proteome</keyword>
<dbReference type="InterPro" id="IPR015421">
    <property type="entry name" value="PyrdxlP-dep_Trfase_major"/>
</dbReference>
<sequence>MPPQSTPSGAPHSAPHRVRREGGASLYRPSGPHTREILDGLVRDKVPVFAMPSWFVSAEAAQVGYLLSRLLDGRTAGAPGEPHQAFYANSRHEALHGAIKLLRHGGRRDRTAHGGAVLVLDGSGRLRATLDPLGVGPAAALVRGVECVPDAEGFVGALRGRAHCGALIAAPGRLGPAAVREAARRARGAGVPVCLDLSDSGLDWSGEPDGEALLLAARPDLVVVGERLTGYEVPFAAIVGTAAAFAPWNEPGNAFLHSNTYGGNTLAMRKVKHHLAGLLGGDPAVRETLEHTDRDWRAVLRLYATHVNPETVRLHRRMRGALHVVRADGARLTVELDSGRRLDLVDAVCGGGLGVNGHNPDDARTAVLAEHDTAADYCARLESALAGETGLARAFPGVSGASAVETAITLAVLARERQRRIIVFRHNYGGKTLAALVATAAEATRAPFGPLYDGVTYLDPFAPDAPERLRRETASGDVGLVWLELVHGSSDTYRPLPDELLAAVEEQRRAHGLLVGVDEVLTSFYRCGRRFAHQGRLPHVDIVTVSKALSYLCFPVASTVVSEEVYERARLREPGLVEELRTRYRNQLGAHFGLHSVAQVDALGLPERTRELERVLGDAMDALPDRSPSVGRRFREGLFVRLEMVPPGLPRPVRRLLPARYAGRLAAKAGEWSVIATTTWWITRARVFVLYDCLGVPLIAEPRDAARIGAGIRALAACGPARLLAAAAFHQIEQSLLAAVRRARAR</sequence>
<proteinExistence type="predicted"/>
<dbReference type="InterPro" id="IPR015424">
    <property type="entry name" value="PyrdxlP-dep_Trfase"/>
</dbReference>
<keyword evidence="4" id="KW-0663">Pyridoxal phosphate</keyword>
<name>A0ABW2CC17_9ACTN</name>
<dbReference type="PANTHER" id="PTHR11986:SF79">
    <property type="entry name" value="ACETYLORNITHINE AMINOTRANSFERASE, MITOCHONDRIAL"/>
    <property type="match status" value="1"/>
</dbReference>
<evidence type="ECO:0000256" key="2">
    <source>
        <dbReference type="ARBA" id="ARBA00022576"/>
    </source>
</evidence>
<organism evidence="6 7">
    <name type="scientific">Actinomadura yumaensis</name>
    <dbReference type="NCBI Taxonomy" id="111807"/>
    <lineage>
        <taxon>Bacteria</taxon>
        <taxon>Bacillati</taxon>
        <taxon>Actinomycetota</taxon>
        <taxon>Actinomycetes</taxon>
        <taxon>Streptosporangiales</taxon>
        <taxon>Thermomonosporaceae</taxon>
        <taxon>Actinomadura</taxon>
    </lineage>
</organism>
<accession>A0ABW2CC17</accession>
<comment type="caution">
    <text evidence="6">The sequence shown here is derived from an EMBL/GenBank/DDBJ whole genome shotgun (WGS) entry which is preliminary data.</text>
</comment>
<dbReference type="GO" id="GO:0008483">
    <property type="term" value="F:transaminase activity"/>
    <property type="evidence" value="ECO:0007669"/>
    <property type="project" value="UniProtKB-KW"/>
</dbReference>
<evidence type="ECO:0000313" key="7">
    <source>
        <dbReference type="Proteomes" id="UP001596380"/>
    </source>
</evidence>
<dbReference type="Gene3D" id="3.90.1150.10">
    <property type="entry name" value="Aspartate Aminotransferase, domain 1"/>
    <property type="match status" value="1"/>
</dbReference>
<keyword evidence="2 6" id="KW-0032">Aminotransferase</keyword>
<evidence type="ECO:0000256" key="1">
    <source>
        <dbReference type="ARBA" id="ARBA00001933"/>
    </source>
</evidence>
<dbReference type="InterPro" id="IPR015422">
    <property type="entry name" value="PyrdxlP-dep_Trfase_small"/>
</dbReference>
<protein>
    <submittedName>
        <fullName evidence="6">Aminotransferase class III-fold pyridoxal phosphate-dependent enzyme</fullName>
    </submittedName>
</protein>
<reference evidence="7" key="1">
    <citation type="journal article" date="2019" name="Int. J. Syst. Evol. Microbiol.">
        <title>The Global Catalogue of Microorganisms (GCM) 10K type strain sequencing project: providing services to taxonomists for standard genome sequencing and annotation.</title>
        <authorList>
            <consortium name="The Broad Institute Genomics Platform"/>
            <consortium name="The Broad Institute Genome Sequencing Center for Infectious Disease"/>
            <person name="Wu L."/>
            <person name="Ma J."/>
        </authorList>
    </citation>
    <scope>NUCLEOTIDE SEQUENCE [LARGE SCALE GENOMIC DNA]</scope>
    <source>
        <strain evidence="7">JCM 3369</strain>
    </source>
</reference>
<dbReference type="Pfam" id="PF00202">
    <property type="entry name" value="Aminotran_3"/>
    <property type="match status" value="1"/>
</dbReference>
<feature type="region of interest" description="Disordered" evidence="5">
    <location>
        <begin position="1"/>
        <end position="33"/>
    </location>
</feature>
<dbReference type="PANTHER" id="PTHR11986">
    <property type="entry name" value="AMINOTRANSFERASE CLASS III"/>
    <property type="match status" value="1"/>
</dbReference>
<evidence type="ECO:0000256" key="5">
    <source>
        <dbReference type="SAM" id="MobiDB-lite"/>
    </source>
</evidence>
<dbReference type="InterPro" id="IPR005814">
    <property type="entry name" value="Aminotrans_3"/>
</dbReference>
<dbReference type="RefSeq" id="WP_378063064.1">
    <property type="nucleotide sequence ID" value="NZ_JBHSXS010000002.1"/>
</dbReference>
<dbReference type="Gene3D" id="3.40.640.10">
    <property type="entry name" value="Type I PLP-dependent aspartate aminotransferase-like (Major domain)"/>
    <property type="match status" value="2"/>
</dbReference>
<keyword evidence="3" id="KW-0808">Transferase</keyword>
<gene>
    <name evidence="6" type="ORF">ACFQKB_05245</name>
</gene>